<dbReference type="GeneTree" id="ENSGT00390000009557"/>
<reference evidence="6 7" key="1">
    <citation type="submission" date="2018-10" db="EMBL/GenBank/DDBJ databases">
        <title>Improved assembly of the deer mouse Peromyscus maniculatus genome.</title>
        <authorList>
            <person name="Lassance J.-M."/>
            <person name="Hoekstra H.E."/>
        </authorList>
    </citation>
    <scope>NUCLEOTIDE SEQUENCE [LARGE SCALE GENOMIC DNA]</scope>
</reference>
<dbReference type="GO" id="GO:0005615">
    <property type="term" value="C:extracellular space"/>
    <property type="evidence" value="ECO:0007669"/>
    <property type="project" value="TreeGrafter"/>
</dbReference>
<organism evidence="6 7">
    <name type="scientific">Peromyscus maniculatus bairdii</name>
    <name type="common">Prairie deer mouse</name>
    <dbReference type="NCBI Taxonomy" id="230844"/>
    <lineage>
        <taxon>Eukaryota</taxon>
        <taxon>Metazoa</taxon>
        <taxon>Chordata</taxon>
        <taxon>Craniata</taxon>
        <taxon>Vertebrata</taxon>
        <taxon>Euteleostomi</taxon>
        <taxon>Mammalia</taxon>
        <taxon>Eutheria</taxon>
        <taxon>Euarchontoglires</taxon>
        <taxon>Glires</taxon>
        <taxon>Rodentia</taxon>
        <taxon>Myomorpha</taxon>
        <taxon>Muroidea</taxon>
        <taxon>Cricetidae</taxon>
        <taxon>Neotominae</taxon>
        <taxon>Peromyscus</taxon>
    </lineage>
</organism>
<evidence type="ECO:0000256" key="3">
    <source>
        <dbReference type="ARBA" id="ARBA00022525"/>
    </source>
</evidence>
<dbReference type="AlphaFoldDB" id="A0A8C8ULD5"/>
<evidence type="ECO:0000313" key="6">
    <source>
        <dbReference type="Ensembl" id="ENSPEMP00000033525.1"/>
    </source>
</evidence>
<accession>A0A8C8ULD5</accession>
<dbReference type="Ensembl" id="ENSPEMT00000041164.1">
    <property type="protein sequence ID" value="ENSPEMP00000033525.1"/>
    <property type="gene ID" value="ENSPEMG00000029959.1"/>
</dbReference>
<comment type="similarity">
    <text evidence="2">Belongs to the IGFL family.</text>
</comment>
<proteinExistence type="inferred from homology"/>
<evidence type="ECO:0000313" key="7">
    <source>
        <dbReference type="Proteomes" id="UP000694547"/>
    </source>
</evidence>
<sequence>SKIMYKCIFLLPVLLFTNAEVVGAQTFMTLPDPGLWLCQPAPRCGERIYNPLEQCCEDDNILSLNQTRLCGPNCIYWPCLELCCPESFGSQKKFVIKLKIQAKGSHCTSSSSERHLYREDIQEKQLSFR</sequence>
<reference evidence="6" key="2">
    <citation type="submission" date="2025-08" db="UniProtKB">
        <authorList>
            <consortium name="Ensembl"/>
        </authorList>
    </citation>
    <scope>IDENTIFICATION</scope>
</reference>
<dbReference type="PANTHER" id="PTHR34827:SF5">
    <property type="entry name" value="INSULIN GROWTH FACTOR-LIKE FAMILY MEMBER 3"/>
    <property type="match status" value="1"/>
</dbReference>
<protein>
    <recommendedName>
        <fullName evidence="8">Insulin growth factor-like family member 3</fullName>
    </recommendedName>
</protein>
<evidence type="ECO:0000256" key="2">
    <source>
        <dbReference type="ARBA" id="ARBA00009529"/>
    </source>
</evidence>
<dbReference type="Proteomes" id="UP000694547">
    <property type="component" value="Chromosome 1"/>
</dbReference>
<reference evidence="6" key="3">
    <citation type="submission" date="2025-09" db="UniProtKB">
        <authorList>
            <consortium name="Ensembl"/>
        </authorList>
    </citation>
    <scope>IDENTIFICATION</scope>
</reference>
<evidence type="ECO:0000256" key="5">
    <source>
        <dbReference type="SAM" id="SignalP"/>
    </source>
</evidence>
<evidence type="ECO:0008006" key="8">
    <source>
        <dbReference type="Google" id="ProtNLM"/>
    </source>
</evidence>
<dbReference type="GO" id="GO:0005102">
    <property type="term" value="F:signaling receptor binding"/>
    <property type="evidence" value="ECO:0007669"/>
    <property type="project" value="TreeGrafter"/>
</dbReference>
<keyword evidence="3" id="KW-0964">Secreted</keyword>
<keyword evidence="4 5" id="KW-0732">Signal</keyword>
<evidence type="ECO:0000256" key="1">
    <source>
        <dbReference type="ARBA" id="ARBA00004613"/>
    </source>
</evidence>
<feature type="signal peptide" evidence="5">
    <location>
        <begin position="1"/>
        <end position="24"/>
    </location>
</feature>
<dbReference type="InterPro" id="IPR032744">
    <property type="entry name" value="IGFL"/>
</dbReference>
<evidence type="ECO:0000256" key="4">
    <source>
        <dbReference type="ARBA" id="ARBA00022729"/>
    </source>
</evidence>
<feature type="chain" id="PRO_5034669180" description="Insulin growth factor-like family member 3" evidence="5">
    <location>
        <begin position="25"/>
        <end position="129"/>
    </location>
</feature>
<dbReference type="PANTHER" id="PTHR34827">
    <property type="entry name" value="INSULIN GROWTH FACTOR-LIKE FAMILY MEMBER 3-RELATED"/>
    <property type="match status" value="1"/>
</dbReference>
<comment type="subcellular location">
    <subcellularLocation>
        <location evidence="1">Secreted</location>
    </subcellularLocation>
</comment>
<name>A0A8C8ULD5_PERMB</name>
<dbReference type="Pfam" id="PF14653">
    <property type="entry name" value="IGFL"/>
    <property type="match status" value="1"/>
</dbReference>
<keyword evidence="7" id="KW-1185">Reference proteome</keyword>